<dbReference type="SUPFAM" id="SSF89392">
    <property type="entry name" value="Prokaryotic lipoproteins and lipoprotein localization factors"/>
    <property type="match status" value="1"/>
</dbReference>
<dbReference type="CDD" id="cd16325">
    <property type="entry name" value="LolA"/>
    <property type="match status" value="1"/>
</dbReference>
<dbReference type="AlphaFoldDB" id="A0A3D8II37"/>
<keyword evidence="3" id="KW-1185">Reference proteome</keyword>
<dbReference type="Gene3D" id="2.50.20.10">
    <property type="entry name" value="Lipoprotein localisation LolA/LolB/LppX"/>
    <property type="match status" value="1"/>
</dbReference>
<protein>
    <recommendedName>
        <fullName evidence="4">Outer membrane lipoprotein chaperone LolA</fullName>
    </recommendedName>
</protein>
<evidence type="ECO:0000313" key="3">
    <source>
        <dbReference type="Proteomes" id="UP000256650"/>
    </source>
</evidence>
<proteinExistence type="predicted"/>
<dbReference type="InterPro" id="IPR029046">
    <property type="entry name" value="LolA/LolB/LppX"/>
</dbReference>
<keyword evidence="1" id="KW-0732">Signal</keyword>
<evidence type="ECO:0000313" key="2">
    <source>
        <dbReference type="EMBL" id="RDU64585.1"/>
    </source>
</evidence>
<evidence type="ECO:0008006" key="4">
    <source>
        <dbReference type="Google" id="ProtNLM"/>
    </source>
</evidence>
<dbReference type="OrthoDB" id="5339202at2"/>
<dbReference type="EMBL" id="NXLS01000001">
    <property type="protein sequence ID" value="RDU64585.1"/>
    <property type="molecule type" value="Genomic_DNA"/>
</dbReference>
<dbReference type="PANTHER" id="PTHR35869">
    <property type="entry name" value="OUTER-MEMBRANE LIPOPROTEIN CARRIER PROTEIN"/>
    <property type="match status" value="1"/>
</dbReference>
<dbReference type="InterPro" id="IPR004564">
    <property type="entry name" value="OM_lipoprot_carrier_LolA-like"/>
</dbReference>
<evidence type="ECO:0000256" key="1">
    <source>
        <dbReference type="ARBA" id="ARBA00022729"/>
    </source>
</evidence>
<sequence>MLFFATFANAQSLKEIQSFSADFTQTLYSFEENAQNQIVYKGKIQALAPASVRWSYTSPIPKEIFIQEGTMIIYEPKLKQAIFTRLQENMNLLYLLQNAQKITENHYEAVILKQKYDLYLENGIPKQISFKDSLNNKIEILFENIKVNSTIESHIFDFQPKSEIDIIYN</sequence>
<gene>
    <name evidence="2" type="ORF">CQA43_00420</name>
</gene>
<comment type="caution">
    <text evidence="2">The sequence shown here is derived from an EMBL/GenBank/DDBJ whole genome shotgun (WGS) entry which is preliminary data.</text>
</comment>
<dbReference type="PANTHER" id="PTHR35869:SF1">
    <property type="entry name" value="OUTER-MEMBRANE LIPOPROTEIN CARRIER PROTEIN"/>
    <property type="match status" value="1"/>
</dbReference>
<reference evidence="2 3" key="1">
    <citation type="submission" date="2018-04" db="EMBL/GenBank/DDBJ databases">
        <title>Novel Campyloabacter and Helicobacter Species and Strains.</title>
        <authorList>
            <person name="Mannion A.J."/>
            <person name="Shen Z."/>
            <person name="Fox J.G."/>
        </authorList>
    </citation>
    <scope>NUCLEOTIDE SEQUENCE [LARGE SCALE GENOMIC DNA]</scope>
    <source>
        <strain evidence="2 3">MIT 99-5101</strain>
    </source>
</reference>
<name>A0A3D8II37_9HELI</name>
<dbReference type="NCBIfam" id="NF000663">
    <property type="entry name" value="PRK00031.2-1"/>
    <property type="match status" value="1"/>
</dbReference>
<accession>A0A3D8II37</accession>
<dbReference type="Proteomes" id="UP000256650">
    <property type="component" value="Unassembled WGS sequence"/>
</dbReference>
<dbReference type="Pfam" id="PF03548">
    <property type="entry name" value="LolA"/>
    <property type="match status" value="1"/>
</dbReference>
<organism evidence="2 3">
    <name type="scientific">Helicobacter ganmani</name>
    <dbReference type="NCBI Taxonomy" id="60246"/>
    <lineage>
        <taxon>Bacteria</taxon>
        <taxon>Pseudomonadati</taxon>
        <taxon>Campylobacterota</taxon>
        <taxon>Epsilonproteobacteria</taxon>
        <taxon>Campylobacterales</taxon>
        <taxon>Helicobacteraceae</taxon>
        <taxon>Helicobacter</taxon>
    </lineage>
</organism>